<proteinExistence type="predicted"/>
<evidence type="ECO:0000313" key="5">
    <source>
        <dbReference type="EMBL" id="SCF03361.1"/>
    </source>
</evidence>
<keyword evidence="3" id="KW-0804">Transcription</keyword>
<feature type="domain" description="HTH gntR-type" evidence="4">
    <location>
        <begin position="13"/>
        <end position="80"/>
    </location>
</feature>
<evidence type="ECO:0000256" key="2">
    <source>
        <dbReference type="ARBA" id="ARBA00023125"/>
    </source>
</evidence>
<sequence>MSDHRPLREADNGHAADVAYCLIREQILAGQRSAGEWLREAELAESIGVSRTPVREALRRLTAEGLVRHERNRGVQVQAWSIHDLDEIFSLRSVLEPWGCRLVATTGTIDVDALDALAHQMDEVAPDGRPTDVDELIALNNRFHRMILEASDNRRLAGVVSSMIQMPLVWRTFSRYSPDALRRSLAHHHELVAALAAPDPDWAESVMRSHVRAAWHSIRRREGREQPPGRELPN</sequence>
<dbReference type="InterPro" id="IPR011711">
    <property type="entry name" value="GntR_C"/>
</dbReference>
<dbReference type="InterPro" id="IPR036390">
    <property type="entry name" value="WH_DNA-bd_sf"/>
</dbReference>
<dbReference type="Pfam" id="PF00392">
    <property type="entry name" value="GntR"/>
    <property type="match status" value="1"/>
</dbReference>
<dbReference type="GO" id="GO:0003677">
    <property type="term" value="F:DNA binding"/>
    <property type="evidence" value="ECO:0007669"/>
    <property type="project" value="UniProtKB-KW"/>
</dbReference>
<protein>
    <submittedName>
        <fullName evidence="5">Transcriptional regulator, GntR family</fullName>
    </submittedName>
</protein>
<organism evidence="5 6">
    <name type="scientific">Micromonospora coriariae</name>
    <dbReference type="NCBI Taxonomy" id="285665"/>
    <lineage>
        <taxon>Bacteria</taxon>
        <taxon>Bacillati</taxon>
        <taxon>Actinomycetota</taxon>
        <taxon>Actinomycetes</taxon>
        <taxon>Micromonosporales</taxon>
        <taxon>Micromonosporaceae</taxon>
        <taxon>Micromonospora</taxon>
    </lineage>
</organism>
<dbReference type="InterPro" id="IPR036388">
    <property type="entry name" value="WH-like_DNA-bd_sf"/>
</dbReference>
<dbReference type="SUPFAM" id="SSF48008">
    <property type="entry name" value="GntR ligand-binding domain-like"/>
    <property type="match status" value="1"/>
</dbReference>
<gene>
    <name evidence="5" type="ORF">GA0070607_4662</name>
</gene>
<keyword evidence="1" id="KW-0805">Transcription regulation</keyword>
<keyword evidence="2" id="KW-0238">DNA-binding</keyword>
<dbReference type="PROSITE" id="PS50949">
    <property type="entry name" value="HTH_GNTR"/>
    <property type="match status" value="1"/>
</dbReference>
<dbReference type="PRINTS" id="PR00035">
    <property type="entry name" value="HTHGNTR"/>
</dbReference>
<dbReference type="GO" id="GO:0003700">
    <property type="term" value="F:DNA-binding transcription factor activity"/>
    <property type="evidence" value="ECO:0007669"/>
    <property type="project" value="InterPro"/>
</dbReference>
<dbReference type="EMBL" id="LT607412">
    <property type="protein sequence ID" value="SCF03361.1"/>
    <property type="molecule type" value="Genomic_DNA"/>
</dbReference>
<dbReference type="SMART" id="SM00345">
    <property type="entry name" value="HTH_GNTR"/>
    <property type="match status" value="1"/>
</dbReference>
<dbReference type="Gene3D" id="1.10.10.10">
    <property type="entry name" value="Winged helix-like DNA-binding domain superfamily/Winged helix DNA-binding domain"/>
    <property type="match status" value="1"/>
</dbReference>
<dbReference type="InterPro" id="IPR008920">
    <property type="entry name" value="TF_FadR/GntR_C"/>
</dbReference>
<dbReference type="Gene3D" id="1.20.120.530">
    <property type="entry name" value="GntR ligand-binding domain-like"/>
    <property type="match status" value="1"/>
</dbReference>
<dbReference type="Pfam" id="PF07729">
    <property type="entry name" value="FCD"/>
    <property type="match status" value="1"/>
</dbReference>
<accession>A0A1C4X566</accession>
<evidence type="ECO:0000259" key="4">
    <source>
        <dbReference type="PROSITE" id="PS50949"/>
    </source>
</evidence>
<dbReference type="InterPro" id="IPR000524">
    <property type="entry name" value="Tscrpt_reg_HTH_GntR"/>
</dbReference>
<dbReference type="RefSeq" id="WP_089020041.1">
    <property type="nucleotide sequence ID" value="NZ_LT607412.1"/>
</dbReference>
<dbReference type="SMART" id="SM00895">
    <property type="entry name" value="FCD"/>
    <property type="match status" value="1"/>
</dbReference>
<reference evidence="6" key="1">
    <citation type="submission" date="2016-06" db="EMBL/GenBank/DDBJ databases">
        <authorList>
            <person name="Varghese N."/>
            <person name="Submissions Spin"/>
        </authorList>
    </citation>
    <scope>NUCLEOTIDE SEQUENCE [LARGE SCALE GENOMIC DNA]</scope>
    <source>
        <strain evidence="6">DSM 44875</strain>
    </source>
</reference>
<dbReference type="CDD" id="cd07377">
    <property type="entry name" value="WHTH_GntR"/>
    <property type="match status" value="1"/>
</dbReference>
<dbReference type="AlphaFoldDB" id="A0A1C4X566"/>
<dbReference type="PANTHER" id="PTHR43537:SF45">
    <property type="entry name" value="GNTR FAMILY REGULATORY PROTEIN"/>
    <property type="match status" value="1"/>
</dbReference>
<name>A0A1C4X566_9ACTN</name>
<evidence type="ECO:0000256" key="1">
    <source>
        <dbReference type="ARBA" id="ARBA00023015"/>
    </source>
</evidence>
<evidence type="ECO:0000256" key="3">
    <source>
        <dbReference type="ARBA" id="ARBA00023163"/>
    </source>
</evidence>
<dbReference type="PANTHER" id="PTHR43537">
    <property type="entry name" value="TRANSCRIPTIONAL REGULATOR, GNTR FAMILY"/>
    <property type="match status" value="1"/>
</dbReference>
<dbReference type="SUPFAM" id="SSF46785">
    <property type="entry name" value="Winged helix' DNA-binding domain"/>
    <property type="match status" value="1"/>
</dbReference>
<keyword evidence="6" id="KW-1185">Reference proteome</keyword>
<dbReference type="Proteomes" id="UP000198243">
    <property type="component" value="Chromosome I"/>
</dbReference>
<dbReference type="OrthoDB" id="8680240at2"/>
<evidence type="ECO:0000313" key="6">
    <source>
        <dbReference type="Proteomes" id="UP000198243"/>
    </source>
</evidence>